<accession>A0A364N5L6</accession>
<feature type="compositionally biased region" description="Acidic residues" evidence="1">
    <location>
        <begin position="24"/>
        <end position="38"/>
    </location>
</feature>
<feature type="compositionally biased region" description="Polar residues" evidence="1">
    <location>
        <begin position="1"/>
        <end position="13"/>
    </location>
</feature>
<sequence>MGTHELSQQPKSTKSPEKQKSQGESEEAENSPIVEEDRDMGCSVSDGEDWEEMSLGDDDSSIEEVEGPTGQESQLNNDADVEMEEFNQPTTEAEQEDAGEEEIHQTQPKAKKGTEKTRTSKPSTSPWPNSTNPQTTEPAETPTQHVQNAALVAEIKRNWGVSSFRDFIPTGTWLLGKTNIRDSEWSLETLRGFHNLSTLDRSTHDAVKKEMRKKHRDRGHQGKGKDGYKVGKLKGEKEKNLQVDLKELYEEFNGKKRAAGDQIVGDGNARKRVRTADGAEDEDGESSGLTPVSQLPAEDWLGDTIGTLPVDGHRKDKGKGKARADAEDDQSSERLSHVMGGTAATAADGLDLREVIEQGRRARRSTRQTTRPARYQGAVRAPTLGPSSAAPQSRGRREAAAPQSTGTNRPSLIADLNTSHTARDAPTNTAQPPVPRALNPSATANIKNLPQSRELVTLDARARLANAALQEAESEWMLARARRAEIAAGLLGGSYEEAYREVLEASVRVDMRWADYLEIDARRVAIAEGLEEGDDEDSAADDDDDDDDDV</sequence>
<dbReference type="AlphaFoldDB" id="A0A364N5L6"/>
<evidence type="ECO:0000313" key="3">
    <source>
        <dbReference type="Proteomes" id="UP000249619"/>
    </source>
</evidence>
<evidence type="ECO:0000256" key="1">
    <source>
        <dbReference type="SAM" id="MobiDB-lite"/>
    </source>
</evidence>
<name>A0A364N5L6_STELY</name>
<feature type="compositionally biased region" description="Low complexity" evidence="1">
    <location>
        <begin position="120"/>
        <end position="144"/>
    </location>
</feature>
<feature type="region of interest" description="Disordered" evidence="1">
    <location>
        <begin position="527"/>
        <end position="550"/>
    </location>
</feature>
<feature type="compositionally biased region" description="Acidic residues" evidence="1">
    <location>
        <begin position="529"/>
        <end position="550"/>
    </location>
</feature>
<feature type="compositionally biased region" description="Basic and acidic residues" evidence="1">
    <location>
        <begin position="219"/>
        <end position="230"/>
    </location>
</feature>
<feature type="compositionally biased region" description="Basic and acidic residues" evidence="1">
    <location>
        <begin position="14"/>
        <end position="23"/>
    </location>
</feature>
<dbReference type="EMBL" id="QGDH01000049">
    <property type="protein sequence ID" value="RAR12549.1"/>
    <property type="molecule type" value="Genomic_DNA"/>
</dbReference>
<feature type="region of interest" description="Disordered" evidence="1">
    <location>
        <begin position="204"/>
        <end position="230"/>
    </location>
</feature>
<evidence type="ECO:0000313" key="2">
    <source>
        <dbReference type="EMBL" id="RAR12549.1"/>
    </source>
</evidence>
<feature type="compositionally biased region" description="Acidic residues" evidence="1">
    <location>
        <begin position="46"/>
        <end position="66"/>
    </location>
</feature>
<reference evidence="3" key="1">
    <citation type="submission" date="2018-05" db="EMBL/GenBank/DDBJ databases">
        <title>Draft genome sequence of Stemphylium lycopersici strain CIDEFI 213.</title>
        <authorList>
            <person name="Medina R."/>
            <person name="Franco M.E.E."/>
            <person name="Lucentini C.G."/>
            <person name="Saparrat M.C.N."/>
            <person name="Balatti P.A."/>
        </authorList>
    </citation>
    <scope>NUCLEOTIDE SEQUENCE [LARGE SCALE GENOMIC DNA]</scope>
    <source>
        <strain evidence="3">CIDEFI 213</strain>
    </source>
</reference>
<dbReference type="Proteomes" id="UP000249619">
    <property type="component" value="Unassembled WGS sequence"/>
</dbReference>
<comment type="caution">
    <text evidence="2">The sequence shown here is derived from an EMBL/GenBank/DDBJ whole genome shotgun (WGS) entry which is preliminary data.</text>
</comment>
<keyword evidence="3" id="KW-1185">Reference proteome</keyword>
<feature type="region of interest" description="Disordered" evidence="1">
    <location>
        <begin position="1"/>
        <end position="146"/>
    </location>
</feature>
<protein>
    <submittedName>
        <fullName evidence="2">Mitochondrial rho GTPase 1</fullName>
    </submittedName>
</protein>
<feature type="compositionally biased region" description="Low complexity" evidence="1">
    <location>
        <begin position="340"/>
        <end position="349"/>
    </location>
</feature>
<proteinExistence type="predicted"/>
<feature type="compositionally biased region" description="Basic and acidic residues" evidence="1">
    <location>
        <begin position="350"/>
        <end position="360"/>
    </location>
</feature>
<feature type="region of interest" description="Disordered" evidence="1">
    <location>
        <begin position="263"/>
        <end position="412"/>
    </location>
</feature>
<gene>
    <name evidence="2" type="ORF">DDE83_004081</name>
</gene>
<feature type="compositionally biased region" description="Polar residues" evidence="1">
    <location>
        <begin position="402"/>
        <end position="412"/>
    </location>
</feature>
<organism evidence="2 3">
    <name type="scientific">Stemphylium lycopersici</name>
    <name type="common">Tomato gray leaf spot disease fungus</name>
    <name type="synonym">Thyrospora lycopersici</name>
    <dbReference type="NCBI Taxonomy" id="183478"/>
    <lineage>
        <taxon>Eukaryota</taxon>
        <taxon>Fungi</taxon>
        <taxon>Dikarya</taxon>
        <taxon>Ascomycota</taxon>
        <taxon>Pezizomycotina</taxon>
        <taxon>Dothideomycetes</taxon>
        <taxon>Pleosporomycetidae</taxon>
        <taxon>Pleosporales</taxon>
        <taxon>Pleosporineae</taxon>
        <taxon>Pleosporaceae</taxon>
        <taxon>Stemphylium</taxon>
    </lineage>
</organism>